<reference evidence="1 2" key="1">
    <citation type="journal article" date="2018" name="Sci. Rep.">
        <title>Genomic signatures of local adaptation to the degree of environmental predictability in rotifers.</title>
        <authorList>
            <person name="Franch-Gras L."/>
            <person name="Hahn C."/>
            <person name="Garcia-Roger E.M."/>
            <person name="Carmona M.J."/>
            <person name="Serra M."/>
            <person name="Gomez A."/>
        </authorList>
    </citation>
    <scope>NUCLEOTIDE SEQUENCE [LARGE SCALE GENOMIC DNA]</scope>
    <source>
        <strain evidence="1">HYR1</strain>
    </source>
</reference>
<proteinExistence type="predicted"/>
<evidence type="ECO:0000313" key="1">
    <source>
        <dbReference type="EMBL" id="RNA19428.1"/>
    </source>
</evidence>
<accession>A0A3M7R860</accession>
<sequence length="64" mass="7862">MELRKYLVLELVHESQVLIRTFKFEKKRPNNMNFLLLQRSKGLFYQTVNRFIVNKILIFYDEPV</sequence>
<organism evidence="1 2">
    <name type="scientific">Brachionus plicatilis</name>
    <name type="common">Marine rotifer</name>
    <name type="synonym">Brachionus muelleri</name>
    <dbReference type="NCBI Taxonomy" id="10195"/>
    <lineage>
        <taxon>Eukaryota</taxon>
        <taxon>Metazoa</taxon>
        <taxon>Spiralia</taxon>
        <taxon>Gnathifera</taxon>
        <taxon>Rotifera</taxon>
        <taxon>Eurotatoria</taxon>
        <taxon>Monogononta</taxon>
        <taxon>Pseudotrocha</taxon>
        <taxon>Ploima</taxon>
        <taxon>Brachionidae</taxon>
        <taxon>Brachionus</taxon>
    </lineage>
</organism>
<evidence type="ECO:0000313" key="2">
    <source>
        <dbReference type="Proteomes" id="UP000276133"/>
    </source>
</evidence>
<dbReference type="Proteomes" id="UP000276133">
    <property type="component" value="Unassembled WGS sequence"/>
</dbReference>
<gene>
    <name evidence="1" type="ORF">BpHYR1_030227</name>
</gene>
<dbReference type="AlphaFoldDB" id="A0A3M7R860"/>
<name>A0A3M7R860_BRAPC</name>
<comment type="caution">
    <text evidence="1">The sequence shown here is derived from an EMBL/GenBank/DDBJ whole genome shotgun (WGS) entry which is preliminary data.</text>
</comment>
<keyword evidence="2" id="KW-1185">Reference proteome</keyword>
<protein>
    <submittedName>
        <fullName evidence="1">Uncharacterized protein</fullName>
    </submittedName>
</protein>
<dbReference type="EMBL" id="REGN01004046">
    <property type="protein sequence ID" value="RNA19428.1"/>
    <property type="molecule type" value="Genomic_DNA"/>
</dbReference>